<protein>
    <submittedName>
        <fullName evidence="1">Uncharacterized protein</fullName>
    </submittedName>
</protein>
<reference evidence="1" key="1">
    <citation type="submission" date="2014-09" db="EMBL/GenBank/DDBJ databases">
        <authorList>
            <person name="Magalhaes I.L.F."/>
            <person name="Oliveira U."/>
            <person name="Santos F.R."/>
            <person name="Vidigal T.H.D.A."/>
            <person name="Brescovit A.D."/>
            <person name="Santos A.J."/>
        </authorList>
    </citation>
    <scope>NUCLEOTIDE SEQUENCE</scope>
    <source>
        <tissue evidence="1">Shoot tissue taken approximately 20 cm above the soil surface</tissue>
    </source>
</reference>
<sequence length="61" mass="6818">MNQECALQLKNNNIAVYNFRGFSGVPANKSYYVIELCKGIQLCYRETNGNSIDKVGILSIT</sequence>
<accession>A0A0A9HK39</accession>
<dbReference type="EMBL" id="GBRH01162670">
    <property type="protein sequence ID" value="JAE35226.1"/>
    <property type="molecule type" value="Transcribed_RNA"/>
</dbReference>
<dbReference type="AlphaFoldDB" id="A0A0A9HK39"/>
<evidence type="ECO:0000313" key="1">
    <source>
        <dbReference type="EMBL" id="JAE35226.1"/>
    </source>
</evidence>
<name>A0A0A9HK39_ARUDO</name>
<proteinExistence type="predicted"/>
<organism evidence="1">
    <name type="scientific">Arundo donax</name>
    <name type="common">Giant reed</name>
    <name type="synonym">Donax arundinaceus</name>
    <dbReference type="NCBI Taxonomy" id="35708"/>
    <lineage>
        <taxon>Eukaryota</taxon>
        <taxon>Viridiplantae</taxon>
        <taxon>Streptophyta</taxon>
        <taxon>Embryophyta</taxon>
        <taxon>Tracheophyta</taxon>
        <taxon>Spermatophyta</taxon>
        <taxon>Magnoliopsida</taxon>
        <taxon>Liliopsida</taxon>
        <taxon>Poales</taxon>
        <taxon>Poaceae</taxon>
        <taxon>PACMAD clade</taxon>
        <taxon>Arundinoideae</taxon>
        <taxon>Arundineae</taxon>
        <taxon>Arundo</taxon>
    </lineage>
</organism>
<reference evidence="1" key="2">
    <citation type="journal article" date="2015" name="Data Brief">
        <title>Shoot transcriptome of the giant reed, Arundo donax.</title>
        <authorList>
            <person name="Barrero R.A."/>
            <person name="Guerrero F.D."/>
            <person name="Moolhuijzen P."/>
            <person name="Goolsby J.A."/>
            <person name="Tidwell J."/>
            <person name="Bellgard S.E."/>
            <person name="Bellgard M.I."/>
        </authorList>
    </citation>
    <scope>NUCLEOTIDE SEQUENCE</scope>
    <source>
        <tissue evidence="1">Shoot tissue taken approximately 20 cm above the soil surface</tissue>
    </source>
</reference>